<dbReference type="AlphaFoldDB" id="A0A7Y8ALD7"/>
<dbReference type="PANTHER" id="PTHR21337">
    <property type="entry name" value="PHOSPHO-2-DEHYDRO-3-DEOXYHEPTONATE ALDOLASE 1, 2"/>
    <property type="match status" value="1"/>
</dbReference>
<organism evidence="6 7">
    <name type="scientific">Pseudomonas tolaasii</name>
    <dbReference type="NCBI Taxonomy" id="29442"/>
    <lineage>
        <taxon>Bacteria</taxon>
        <taxon>Pseudomonadati</taxon>
        <taxon>Pseudomonadota</taxon>
        <taxon>Gammaproteobacteria</taxon>
        <taxon>Pseudomonadales</taxon>
        <taxon>Pseudomonadaceae</taxon>
        <taxon>Pseudomonas</taxon>
    </lineage>
</organism>
<proteinExistence type="inferred from homology"/>
<evidence type="ECO:0000256" key="2">
    <source>
        <dbReference type="ARBA" id="ARBA00022679"/>
    </source>
</evidence>
<dbReference type="GO" id="GO:0009073">
    <property type="term" value="P:aromatic amino acid family biosynthetic process"/>
    <property type="evidence" value="ECO:0007669"/>
    <property type="project" value="InterPro"/>
</dbReference>
<keyword evidence="3" id="KW-0104">Cadmium</keyword>
<evidence type="ECO:0000256" key="4">
    <source>
        <dbReference type="RuleBase" id="RU363071"/>
    </source>
</evidence>
<reference evidence="6 7" key="1">
    <citation type="submission" date="2020-04" db="EMBL/GenBank/DDBJ databases">
        <title>Molecular characterization of pseudomonads from Agaricus bisporus reveal novel blotch 2 pathogens in Western Europe.</title>
        <authorList>
            <person name="Taparia T."/>
            <person name="Krijger M."/>
            <person name="Haynes E."/>
            <person name="Elpinstone J.G."/>
            <person name="Noble R."/>
            <person name="Van Der Wolf J."/>
        </authorList>
    </citation>
    <scope>NUCLEOTIDE SEQUENCE [LARGE SCALE GENOMIC DNA]</scope>
    <source>
        <strain evidence="6 7">IPO3746</strain>
    </source>
</reference>
<dbReference type="InterPro" id="IPR002480">
    <property type="entry name" value="DAHP_synth_2"/>
</dbReference>
<keyword evidence="3" id="KW-0170">Cobalt</keyword>
<evidence type="ECO:0000256" key="5">
    <source>
        <dbReference type="SAM" id="MobiDB-lite"/>
    </source>
</evidence>
<evidence type="ECO:0000256" key="3">
    <source>
        <dbReference type="PIRSR" id="PIRSR602480-1"/>
    </source>
</evidence>
<evidence type="ECO:0000313" key="7">
    <source>
        <dbReference type="Proteomes" id="UP000549134"/>
    </source>
</evidence>
<accession>A0A7Y8ALD7</accession>
<dbReference type="Pfam" id="PF01474">
    <property type="entry name" value="DAHP_synth_2"/>
    <property type="match status" value="1"/>
</dbReference>
<dbReference type="Proteomes" id="UP000549134">
    <property type="component" value="Unassembled WGS sequence"/>
</dbReference>
<dbReference type="EC" id="2.5.1.54" evidence="4"/>
<feature type="compositionally biased region" description="Basic and acidic residues" evidence="5">
    <location>
        <begin position="100"/>
        <end position="111"/>
    </location>
</feature>
<comment type="caution">
    <text evidence="6">The sequence shown here is derived from an EMBL/GenBank/DDBJ whole genome shotgun (WGS) entry which is preliminary data.</text>
</comment>
<protein>
    <recommendedName>
        <fullName evidence="4">Phospho-2-dehydro-3-deoxyheptonate aldolase</fullName>
        <ecNumber evidence="4">2.5.1.54</ecNumber>
    </recommendedName>
</protein>
<evidence type="ECO:0000313" key="6">
    <source>
        <dbReference type="EMBL" id="NWD34600.1"/>
    </source>
</evidence>
<keyword evidence="3" id="KW-0464">Manganese</keyword>
<feature type="binding site" evidence="3">
    <location>
        <position position="22"/>
    </location>
    <ligand>
        <name>phosphoenolpyruvate</name>
        <dbReference type="ChEBI" id="CHEBI:58702"/>
    </ligand>
</feature>
<comment type="cofactor">
    <cofactor evidence="3">
        <name>Mn(2+)</name>
        <dbReference type="ChEBI" id="CHEBI:29035"/>
    </cofactor>
    <cofactor evidence="3">
        <name>Co(2+)</name>
        <dbReference type="ChEBI" id="CHEBI:48828"/>
    </cofactor>
    <cofactor evidence="3">
        <name>Cd(2+)</name>
        <dbReference type="ChEBI" id="CHEBI:48775"/>
    </cofactor>
    <text evidence="3">Binds 1 divalent cation per subunit. The enzyme is active with manganese, cobalt or cadmium ions.</text>
</comment>
<feature type="binding site" evidence="3">
    <location>
        <position position="54"/>
    </location>
    <ligand>
        <name>Mn(2+)</name>
        <dbReference type="ChEBI" id="CHEBI:29035"/>
    </ligand>
</feature>
<dbReference type="Gene3D" id="3.20.20.70">
    <property type="entry name" value="Aldolase class I"/>
    <property type="match status" value="1"/>
</dbReference>
<evidence type="ECO:0000256" key="1">
    <source>
        <dbReference type="ARBA" id="ARBA00008911"/>
    </source>
</evidence>
<dbReference type="RefSeq" id="WP_042918147.1">
    <property type="nucleotide sequence ID" value="NZ_JACAQJ010000009.1"/>
</dbReference>
<feature type="region of interest" description="Disordered" evidence="5">
    <location>
        <begin position="79"/>
        <end position="120"/>
    </location>
</feature>
<gene>
    <name evidence="6" type="ORF">HX787_01945</name>
</gene>
<dbReference type="InterPro" id="IPR013785">
    <property type="entry name" value="Aldolase_TIM"/>
</dbReference>
<sequence>MLALMDRLNPRNEPGRLTLLHRMGTDQLRETLPALLNAVTHSGSNVLWLRDPMHGNTETLTCGTKTRRFEQIMREIEAASSAHRKQGTRLGGARNLQPEDLSRRYLSKVDPRLTMNKPSI</sequence>
<dbReference type="SUPFAM" id="SSF51569">
    <property type="entry name" value="Aldolase"/>
    <property type="match status" value="1"/>
</dbReference>
<comment type="catalytic activity">
    <reaction evidence="4">
        <text>D-erythrose 4-phosphate + phosphoenolpyruvate + H2O = 7-phospho-2-dehydro-3-deoxy-D-arabino-heptonate + phosphate</text>
        <dbReference type="Rhea" id="RHEA:14717"/>
        <dbReference type="ChEBI" id="CHEBI:15377"/>
        <dbReference type="ChEBI" id="CHEBI:16897"/>
        <dbReference type="ChEBI" id="CHEBI:43474"/>
        <dbReference type="ChEBI" id="CHEBI:58394"/>
        <dbReference type="ChEBI" id="CHEBI:58702"/>
        <dbReference type="EC" id="2.5.1.54"/>
    </reaction>
</comment>
<dbReference type="PANTHER" id="PTHR21337:SF0">
    <property type="entry name" value="PHOSPHO-2-DEHYDRO-3-DEOXYHEPTONATE ALDOLASE"/>
    <property type="match status" value="1"/>
</dbReference>
<comment type="similarity">
    <text evidence="1 4">Belongs to the class-II DAHP synthase family.</text>
</comment>
<name>A0A7Y8ALD7_PSETO</name>
<dbReference type="EMBL" id="JACAQK010000002">
    <property type="protein sequence ID" value="NWD34600.1"/>
    <property type="molecule type" value="Genomic_DNA"/>
</dbReference>
<dbReference type="GO" id="GO:0003849">
    <property type="term" value="F:3-deoxy-7-phosphoheptulonate synthase activity"/>
    <property type="evidence" value="ECO:0007669"/>
    <property type="project" value="UniProtKB-EC"/>
</dbReference>
<keyword evidence="2 4" id="KW-0808">Transferase</keyword>
<feature type="binding site" evidence="3">
    <location>
        <position position="110"/>
    </location>
    <ligand>
        <name>Mn(2+)</name>
        <dbReference type="ChEBI" id="CHEBI:29035"/>
    </ligand>
</feature>